<evidence type="ECO:0000313" key="5">
    <source>
        <dbReference type="Proteomes" id="UP000321947"/>
    </source>
</evidence>
<dbReference type="Proteomes" id="UP000321393">
    <property type="component" value="Unassembled WGS sequence"/>
</dbReference>
<organism evidence="2 4">
    <name type="scientific">Cucumis melo var. makuwa</name>
    <name type="common">Oriental melon</name>
    <dbReference type="NCBI Taxonomy" id="1194695"/>
    <lineage>
        <taxon>Eukaryota</taxon>
        <taxon>Viridiplantae</taxon>
        <taxon>Streptophyta</taxon>
        <taxon>Embryophyta</taxon>
        <taxon>Tracheophyta</taxon>
        <taxon>Spermatophyta</taxon>
        <taxon>Magnoliopsida</taxon>
        <taxon>eudicotyledons</taxon>
        <taxon>Gunneridae</taxon>
        <taxon>Pentapetalae</taxon>
        <taxon>rosids</taxon>
        <taxon>fabids</taxon>
        <taxon>Cucurbitales</taxon>
        <taxon>Cucurbitaceae</taxon>
        <taxon>Benincaseae</taxon>
        <taxon>Cucumis</taxon>
    </lineage>
</organism>
<reference evidence="4 5" key="1">
    <citation type="submission" date="2019-08" db="EMBL/GenBank/DDBJ databases">
        <title>Draft genome sequences of two oriental melons (Cucumis melo L. var makuwa).</title>
        <authorList>
            <person name="Kwon S.-Y."/>
        </authorList>
    </citation>
    <scope>NUCLEOTIDE SEQUENCE [LARGE SCALE GENOMIC DNA]</scope>
    <source>
        <strain evidence="5">cv. Chang Bougi</strain>
        <strain evidence="4">cv. SW 3</strain>
        <tissue evidence="2">Leaf</tissue>
    </source>
</reference>
<evidence type="ECO:0000313" key="4">
    <source>
        <dbReference type="Proteomes" id="UP000321393"/>
    </source>
</evidence>
<evidence type="ECO:0000313" key="2">
    <source>
        <dbReference type="EMBL" id="KAA0043607.1"/>
    </source>
</evidence>
<accession>A0A5A7TP98</accession>
<evidence type="ECO:0000256" key="1">
    <source>
        <dbReference type="SAM" id="MobiDB-lite"/>
    </source>
</evidence>
<name>A0A5A7TP98_CUCMM</name>
<sequence length="163" mass="18673">MILVIADLCFVLMEECPHFPTQNASQTVRDAYNCWTKATDKVCIYILASMSDILSKKYEIMITARQITNSLREIDAEMNKIEYNITSLLNKMQSFQSLKGQKKGEVVAQSRRRRKGKSSTAIAKGKRKAKVAIKGKCFHYNVDAHWKRNCSKYLAKKKDKEGN</sequence>
<dbReference type="EMBL" id="SSTD01001329">
    <property type="protein sequence ID" value="TYK29754.1"/>
    <property type="molecule type" value="Genomic_DNA"/>
</dbReference>
<protein>
    <submittedName>
        <fullName evidence="2">DNA-binding protein HEXBP-like</fullName>
    </submittedName>
</protein>
<evidence type="ECO:0000313" key="3">
    <source>
        <dbReference type="EMBL" id="TYK29754.1"/>
    </source>
</evidence>
<proteinExistence type="predicted"/>
<feature type="region of interest" description="Disordered" evidence="1">
    <location>
        <begin position="103"/>
        <end position="122"/>
    </location>
</feature>
<dbReference type="Proteomes" id="UP000321947">
    <property type="component" value="Unassembled WGS sequence"/>
</dbReference>
<dbReference type="OrthoDB" id="1920930at2759"/>
<dbReference type="AlphaFoldDB" id="A0A5A7TP98"/>
<keyword evidence="2" id="KW-0238">DNA-binding</keyword>
<comment type="caution">
    <text evidence="2">The sequence shown here is derived from an EMBL/GenBank/DDBJ whole genome shotgun (WGS) entry which is preliminary data.</text>
</comment>
<dbReference type="EMBL" id="SSTE01015080">
    <property type="protein sequence ID" value="KAA0043607.1"/>
    <property type="molecule type" value="Genomic_DNA"/>
</dbReference>
<dbReference type="GO" id="GO:0003677">
    <property type="term" value="F:DNA binding"/>
    <property type="evidence" value="ECO:0007669"/>
    <property type="project" value="UniProtKB-KW"/>
</dbReference>
<gene>
    <name evidence="3" type="ORF">E5676_scaffold2208G00050</name>
    <name evidence="2" type="ORF">E6C27_scaffold320G00450</name>
</gene>